<dbReference type="Proteomes" id="UP000321574">
    <property type="component" value="Unassembled WGS sequence"/>
</dbReference>
<evidence type="ECO:0000313" key="10">
    <source>
        <dbReference type="Proteomes" id="UP000321574"/>
    </source>
</evidence>
<evidence type="ECO:0000256" key="5">
    <source>
        <dbReference type="ARBA" id="ARBA00022630"/>
    </source>
</evidence>
<dbReference type="InterPro" id="IPR010088">
    <property type="entry name" value="RNR_flavodoxin"/>
</dbReference>
<evidence type="ECO:0000256" key="1">
    <source>
        <dbReference type="ARBA" id="ARBA00001917"/>
    </source>
</evidence>
<dbReference type="InterPro" id="IPR029039">
    <property type="entry name" value="Flavoprotein-like_sf"/>
</dbReference>
<evidence type="ECO:0000256" key="7">
    <source>
        <dbReference type="ARBA" id="ARBA00022982"/>
    </source>
</evidence>
<dbReference type="PROSITE" id="PS50902">
    <property type="entry name" value="FLAVODOXIN_LIKE"/>
    <property type="match status" value="1"/>
</dbReference>
<dbReference type="NCBIfam" id="NF006747">
    <property type="entry name" value="PRK09271.1"/>
    <property type="match status" value="1"/>
</dbReference>
<evidence type="ECO:0000313" key="9">
    <source>
        <dbReference type="EMBL" id="TXL66530.1"/>
    </source>
</evidence>
<dbReference type="PANTHER" id="PTHR42809">
    <property type="entry name" value="FLAVODOXIN 2"/>
    <property type="match status" value="1"/>
</dbReference>
<keyword evidence="6" id="KW-0288">FMN</keyword>
<evidence type="ECO:0000256" key="6">
    <source>
        <dbReference type="ARBA" id="ARBA00022643"/>
    </source>
</evidence>
<dbReference type="NCBIfam" id="TIGR01754">
    <property type="entry name" value="flav_RNR"/>
    <property type="match status" value="1"/>
</dbReference>
<dbReference type="EMBL" id="VDUW01000002">
    <property type="protein sequence ID" value="TXL66530.1"/>
    <property type="molecule type" value="Genomic_DNA"/>
</dbReference>
<feature type="domain" description="Flavodoxin-like" evidence="8">
    <location>
        <begin position="7"/>
        <end position="141"/>
    </location>
</feature>
<reference evidence="9 10" key="1">
    <citation type="submission" date="2019-06" db="EMBL/GenBank/DDBJ databases">
        <title>Cerasibacillus sp. nov., isolated from maize field.</title>
        <authorList>
            <person name="Lin S.-Y."/>
            <person name="Tsai C.-F."/>
            <person name="Young C.-C."/>
        </authorList>
    </citation>
    <scope>NUCLEOTIDE SEQUENCE [LARGE SCALE GENOMIC DNA]</scope>
    <source>
        <strain evidence="9 10">CC-CFT480</strain>
    </source>
</reference>
<name>A0A5C8NZ20_9BACI</name>
<dbReference type="InterPro" id="IPR050619">
    <property type="entry name" value="Flavodoxin"/>
</dbReference>
<protein>
    <submittedName>
        <fullName evidence="9">Flavodoxin</fullName>
    </submittedName>
</protein>
<dbReference type="GO" id="GO:0010181">
    <property type="term" value="F:FMN binding"/>
    <property type="evidence" value="ECO:0007669"/>
    <property type="project" value="InterPro"/>
</dbReference>
<evidence type="ECO:0000256" key="4">
    <source>
        <dbReference type="ARBA" id="ARBA00022448"/>
    </source>
</evidence>
<accession>A0A5C8NZ20</accession>
<organism evidence="9 10">
    <name type="scientific">Cerasibacillus terrae</name>
    <dbReference type="NCBI Taxonomy" id="2498845"/>
    <lineage>
        <taxon>Bacteria</taxon>
        <taxon>Bacillati</taxon>
        <taxon>Bacillota</taxon>
        <taxon>Bacilli</taxon>
        <taxon>Bacillales</taxon>
        <taxon>Bacillaceae</taxon>
        <taxon>Cerasibacillus</taxon>
    </lineage>
</organism>
<dbReference type="OrthoDB" id="9790745at2"/>
<dbReference type="Pfam" id="PF00258">
    <property type="entry name" value="Flavodoxin_1"/>
    <property type="match status" value="1"/>
</dbReference>
<dbReference type="GO" id="GO:0016651">
    <property type="term" value="F:oxidoreductase activity, acting on NAD(P)H"/>
    <property type="evidence" value="ECO:0007669"/>
    <property type="project" value="UniProtKB-ARBA"/>
</dbReference>
<evidence type="ECO:0000256" key="3">
    <source>
        <dbReference type="ARBA" id="ARBA00005267"/>
    </source>
</evidence>
<keyword evidence="7" id="KW-0249">Electron transport</keyword>
<dbReference type="PANTHER" id="PTHR42809:SF1">
    <property type="entry name" value="FLAVODOXIN 1"/>
    <property type="match status" value="1"/>
</dbReference>
<dbReference type="SUPFAM" id="SSF52218">
    <property type="entry name" value="Flavoproteins"/>
    <property type="match status" value="1"/>
</dbReference>
<comment type="function">
    <text evidence="2">Low-potential electron donor to a number of redox enzymes.</text>
</comment>
<dbReference type="AlphaFoldDB" id="A0A5C8NZ20"/>
<comment type="cofactor">
    <cofactor evidence="1">
        <name>FMN</name>
        <dbReference type="ChEBI" id="CHEBI:58210"/>
    </cofactor>
</comment>
<evidence type="ECO:0000259" key="8">
    <source>
        <dbReference type="PROSITE" id="PS50902"/>
    </source>
</evidence>
<keyword evidence="5" id="KW-0285">Flavoprotein</keyword>
<comment type="similarity">
    <text evidence="3">Belongs to the flavodoxin family.</text>
</comment>
<proteinExistence type="inferred from homology"/>
<keyword evidence="4" id="KW-0813">Transport</keyword>
<dbReference type="InterPro" id="IPR008254">
    <property type="entry name" value="Flavodoxin/NO_synth"/>
</dbReference>
<evidence type="ECO:0000256" key="2">
    <source>
        <dbReference type="ARBA" id="ARBA00003297"/>
    </source>
</evidence>
<keyword evidence="10" id="KW-1185">Reference proteome</keyword>
<sequence length="148" mass="16654">MVSFMRALIAYLSYSGNTEEVAEIIEEKLVEDGMDVEMHSIGIDPPVDVSLYDYLFFGTFTWDIGSTPDDMKDFILEVGYKPDNVAVFGSGDTQFGGDDLFCRAVDRLAKFYHSKWEGLKIEQSPRGSQEVLVEQWVEGVLQDAKSFA</sequence>
<dbReference type="Gene3D" id="3.40.50.360">
    <property type="match status" value="1"/>
</dbReference>
<gene>
    <name evidence="9" type="ORF">FHP05_03855</name>
</gene>
<comment type="caution">
    <text evidence="9">The sequence shown here is derived from an EMBL/GenBank/DDBJ whole genome shotgun (WGS) entry which is preliminary data.</text>
</comment>